<accession>A0AAD5WE49</accession>
<evidence type="ECO:0000313" key="2">
    <source>
        <dbReference type="Proteomes" id="UP001196413"/>
    </source>
</evidence>
<name>A0AAD5WE49_PARTN</name>
<reference evidence="1" key="1">
    <citation type="submission" date="2021-06" db="EMBL/GenBank/DDBJ databases">
        <title>Parelaphostrongylus tenuis whole genome reference sequence.</title>
        <authorList>
            <person name="Garwood T.J."/>
            <person name="Larsen P.A."/>
            <person name="Fountain-Jones N.M."/>
            <person name="Garbe J.R."/>
            <person name="Macchietto M.G."/>
            <person name="Kania S.A."/>
            <person name="Gerhold R.W."/>
            <person name="Richards J.E."/>
            <person name="Wolf T.M."/>
        </authorList>
    </citation>
    <scope>NUCLEOTIDE SEQUENCE</scope>
    <source>
        <strain evidence="1">MNPRO001-30</strain>
        <tissue evidence="1">Meninges</tissue>
    </source>
</reference>
<dbReference type="AlphaFoldDB" id="A0AAD5WE49"/>
<comment type="caution">
    <text evidence="1">The sequence shown here is derived from an EMBL/GenBank/DDBJ whole genome shotgun (WGS) entry which is preliminary data.</text>
</comment>
<organism evidence="1 2">
    <name type="scientific">Parelaphostrongylus tenuis</name>
    <name type="common">Meningeal worm</name>
    <dbReference type="NCBI Taxonomy" id="148309"/>
    <lineage>
        <taxon>Eukaryota</taxon>
        <taxon>Metazoa</taxon>
        <taxon>Ecdysozoa</taxon>
        <taxon>Nematoda</taxon>
        <taxon>Chromadorea</taxon>
        <taxon>Rhabditida</taxon>
        <taxon>Rhabditina</taxon>
        <taxon>Rhabditomorpha</taxon>
        <taxon>Strongyloidea</taxon>
        <taxon>Metastrongylidae</taxon>
        <taxon>Parelaphostrongylus</taxon>
    </lineage>
</organism>
<evidence type="ECO:0000313" key="1">
    <source>
        <dbReference type="EMBL" id="KAJ1366949.1"/>
    </source>
</evidence>
<dbReference type="Proteomes" id="UP001196413">
    <property type="component" value="Unassembled WGS sequence"/>
</dbReference>
<protein>
    <submittedName>
        <fullName evidence="1">Uncharacterized protein</fullName>
    </submittedName>
</protein>
<sequence>MLRAHLMKSFCNHTSSLQIKKSIFPVTHGQSGVPHWKYMGSGRSSGQLSPHMQCRTKPLKSSERAIGFRANFMQSQKESIRKVMEKYIPLLTAICSVYLMQEKTSMAVTIRTTFKFAFQIAPSPAYLLPRIHLHSYRCGASLNLEQEKTSVAVTIRTTFKFAFQTAPSPAYLLPRIHRYSYRCASFVKIFAPHE</sequence>
<proteinExistence type="predicted"/>
<dbReference type="EMBL" id="JAHQIW010005726">
    <property type="protein sequence ID" value="KAJ1366949.1"/>
    <property type="molecule type" value="Genomic_DNA"/>
</dbReference>
<keyword evidence="2" id="KW-1185">Reference proteome</keyword>
<gene>
    <name evidence="1" type="ORF">KIN20_027759</name>
</gene>